<name>A0A9P7VPR5_9AGAR</name>
<sequence>MEAGGMGDLPGPPSEENVAMLPKKRNETLHKRPEEEPGYPVSPPDIRQVNTTPPLHEQNKVDALLDWSLPSEMAPLPPVLSS</sequence>
<accession>A0A9P7VPR5</accession>
<feature type="non-terminal residue" evidence="2">
    <location>
        <position position="82"/>
    </location>
</feature>
<dbReference type="RefSeq" id="XP_043037286.1">
    <property type="nucleotide sequence ID" value="XM_043186778.1"/>
</dbReference>
<evidence type="ECO:0000313" key="2">
    <source>
        <dbReference type="EMBL" id="KAG7443786.1"/>
    </source>
</evidence>
<protein>
    <submittedName>
        <fullName evidence="2">Uncharacterized protein</fullName>
    </submittedName>
</protein>
<keyword evidence="3" id="KW-1185">Reference proteome</keyword>
<reference evidence="2" key="1">
    <citation type="submission" date="2020-11" db="EMBL/GenBank/DDBJ databases">
        <title>Adaptations for nitrogen fixation in a non-lichenized fungal sporocarp promotes dispersal by wood-feeding termites.</title>
        <authorList>
            <consortium name="DOE Joint Genome Institute"/>
            <person name="Koch R.A."/>
            <person name="Yoon G."/>
            <person name="Arayal U."/>
            <person name="Lail K."/>
            <person name="Amirebrahimi M."/>
            <person name="Labutti K."/>
            <person name="Lipzen A."/>
            <person name="Riley R."/>
            <person name="Barry K."/>
            <person name="Henrissat B."/>
            <person name="Grigoriev I.V."/>
            <person name="Herr J.R."/>
            <person name="Aime M.C."/>
        </authorList>
    </citation>
    <scope>NUCLEOTIDE SEQUENCE</scope>
    <source>
        <strain evidence="2">MCA 3950</strain>
    </source>
</reference>
<comment type="caution">
    <text evidence="2">The sequence shown here is derived from an EMBL/GenBank/DDBJ whole genome shotgun (WGS) entry which is preliminary data.</text>
</comment>
<dbReference type="GeneID" id="66109075"/>
<feature type="compositionally biased region" description="Basic and acidic residues" evidence="1">
    <location>
        <begin position="24"/>
        <end position="35"/>
    </location>
</feature>
<organism evidence="2 3">
    <name type="scientific">Guyanagaster necrorhizus</name>
    <dbReference type="NCBI Taxonomy" id="856835"/>
    <lineage>
        <taxon>Eukaryota</taxon>
        <taxon>Fungi</taxon>
        <taxon>Dikarya</taxon>
        <taxon>Basidiomycota</taxon>
        <taxon>Agaricomycotina</taxon>
        <taxon>Agaricomycetes</taxon>
        <taxon>Agaricomycetidae</taxon>
        <taxon>Agaricales</taxon>
        <taxon>Marasmiineae</taxon>
        <taxon>Physalacriaceae</taxon>
        <taxon>Guyanagaster</taxon>
    </lineage>
</organism>
<evidence type="ECO:0000313" key="3">
    <source>
        <dbReference type="Proteomes" id="UP000812287"/>
    </source>
</evidence>
<dbReference type="Proteomes" id="UP000812287">
    <property type="component" value="Unassembled WGS sequence"/>
</dbReference>
<dbReference type="OrthoDB" id="3268823at2759"/>
<gene>
    <name evidence="2" type="ORF">BT62DRAFT_934750</name>
</gene>
<proteinExistence type="predicted"/>
<feature type="region of interest" description="Disordered" evidence="1">
    <location>
        <begin position="1"/>
        <end position="59"/>
    </location>
</feature>
<dbReference type="AlphaFoldDB" id="A0A9P7VPR5"/>
<evidence type="ECO:0000256" key="1">
    <source>
        <dbReference type="SAM" id="MobiDB-lite"/>
    </source>
</evidence>
<dbReference type="EMBL" id="MU250543">
    <property type="protein sequence ID" value="KAG7443786.1"/>
    <property type="molecule type" value="Genomic_DNA"/>
</dbReference>